<dbReference type="SUPFAM" id="SSF46689">
    <property type="entry name" value="Homeodomain-like"/>
    <property type="match status" value="1"/>
</dbReference>
<evidence type="ECO:0000256" key="3">
    <source>
        <dbReference type="ARBA" id="ARBA00023015"/>
    </source>
</evidence>
<dbReference type="Gene3D" id="1.10.10.60">
    <property type="entry name" value="Homeodomain-like"/>
    <property type="match status" value="1"/>
</dbReference>
<dbReference type="NCBIfam" id="TIGR00229">
    <property type="entry name" value="sensory_box"/>
    <property type="match status" value="1"/>
</dbReference>
<dbReference type="InterPro" id="IPR027417">
    <property type="entry name" value="P-loop_NTPase"/>
</dbReference>
<keyword evidence="1" id="KW-0547">Nucleotide-binding</keyword>
<dbReference type="InterPro" id="IPR035965">
    <property type="entry name" value="PAS-like_dom_sf"/>
</dbReference>
<feature type="domain" description="Sigma-54 factor interaction" evidence="7">
    <location>
        <begin position="270"/>
        <end position="499"/>
    </location>
</feature>
<dbReference type="InterPro" id="IPR058031">
    <property type="entry name" value="AAA_lid_NorR"/>
</dbReference>
<gene>
    <name evidence="10" type="ORF">NSA23_07600</name>
</gene>
<organism evidence="10 11">
    <name type="scientific">Anaerosalibacter massiliensis</name>
    <dbReference type="NCBI Taxonomy" id="1347392"/>
    <lineage>
        <taxon>Bacteria</taxon>
        <taxon>Bacillati</taxon>
        <taxon>Bacillota</taxon>
        <taxon>Tissierellia</taxon>
        <taxon>Tissierellales</taxon>
        <taxon>Sporanaerobacteraceae</taxon>
        <taxon>Anaerosalibacter</taxon>
    </lineage>
</organism>
<dbReference type="SMART" id="SM00116">
    <property type="entry name" value="CBS"/>
    <property type="match status" value="2"/>
</dbReference>
<keyword evidence="5" id="KW-0129">CBS domain</keyword>
<dbReference type="Gene3D" id="1.10.8.60">
    <property type="match status" value="1"/>
</dbReference>
<keyword evidence="2" id="KW-0067">ATP-binding</keyword>
<keyword evidence="3" id="KW-0805">Transcription regulation</keyword>
<evidence type="ECO:0000259" key="9">
    <source>
        <dbReference type="PROSITE" id="PS51371"/>
    </source>
</evidence>
<feature type="domain" description="CBS" evidence="9">
    <location>
        <begin position="77"/>
        <end position="132"/>
    </location>
</feature>
<dbReference type="InterPro" id="IPR002078">
    <property type="entry name" value="Sigma_54_int"/>
</dbReference>
<protein>
    <submittedName>
        <fullName evidence="10">Sigma 54-interacting transcriptional regulator</fullName>
    </submittedName>
</protein>
<accession>A0A9X2MMX3</accession>
<dbReference type="Proteomes" id="UP001142078">
    <property type="component" value="Unassembled WGS sequence"/>
</dbReference>
<dbReference type="InterPro" id="IPR025662">
    <property type="entry name" value="Sigma_54_int_dom_ATP-bd_1"/>
</dbReference>
<evidence type="ECO:0000256" key="5">
    <source>
        <dbReference type="PROSITE-ProRule" id="PRU00703"/>
    </source>
</evidence>
<dbReference type="FunFam" id="3.40.50.300:FF:000006">
    <property type="entry name" value="DNA-binding transcriptional regulator NtrC"/>
    <property type="match status" value="1"/>
</dbReference>
<dbReference type="PANTHER" id="PTHR32071">
    <property type="entry name" value="TRANSCRIPTIONAL REGULATORY PROTEIN"/>
    <property type="match status" value="1"/>
</dbReference>
<dbReference type="Pfam" id="PF00989">
    <property type="entry name" value="PAS"/>
    <property type="match status" value="1"/>
</dbReference>
<evidence type="ECO:0000259" key="7">
    <source>
        <dbReference type="PROSITE" id="PS50045"/>
    </source>
</evidence>
<dbReference type="PROSITE" id="PS50112">
    <property type="entry name" value="PAS"/>
    <property type="match status" value="1"/>
</dbReference>
<evidence type="ECO:0000313" key="10">
    <source>
        <dbReference type="EMBL" id="MCR2043986.1"/>
    </source>
</evidence>
<dbReference type="InterPro" id="IPR048106">
    <property type="entry name" value="PrdR-like"/>
</dbReference>
<dbReference type="InterPro" id="IPR009057">
    <property type="entry name" value="Homeodomain-like_sf"/>
</dbReference>
<evidence type="ECO:0000256" key="6">
    <source>
        <dbReference type="SAM" id="Coils"/>
    </source>
</evidence>
<dbReference type="InterPro" id="IPR000014">
    <property type="entry name" value="PAS"/>
</dbReference>
<name>A0A9X2MMX3_9FIRM</name>
<reference evidence="10" key="1">
    <citation type="submission" date="2022-07" db="EMBL/GenBank/DDBJ databases">
        <title>Enhanced cultured diversity of the mouse gut microbiota enables custom-made synthetic communities.</title>
        <authorList>
            <person name="Afrizal A."/>
        </authorList>
    </citation>
    <scope>NUCLEOTIDE SEQUENCE</scope>
    <source>
        <strain evidence="10">DSM 29482</strain>
    </source>
</reference>
<dbReference type="PROSITE" id="PS00675">
    <property type="entry name" value="SIGMA54_INTERACT_1"/>
    <property type="match status" value="1"/>
</dbReference>
<comment type="caution">
    <text evidence="10">The sequence shown here is derived from an EMBL/GenBank/DDBJ whole genome shotgun (WGS) entry which is preliminary data.</text>
</comment>
<dbReference type="OrthoDB" id="5411866at2"/>
<dbReference type="SUPFAM" id="SSF55785">
    <property type="entry name" value="PYP-like sensor domain (PAS domain)"/>
    <property type="match status" value="1"/>
</dbReference>
<dbReference type="GO" id="GO:0043565">
    <property type="term" value="F:sequence-specific DNA binding"/>
    <property type="evidence" value="ECO:0007669"/>
    <property type="project" value="InterPro"/>
</dbReference>
<dbReference type="Pfam" id="PF00158">
    <property type="entry name" value="Sigma54_activat"/>
    <property type="match status" value="1"/>
</dbReference>
<dbReference type="PROSITE" id="PS00676">
    <property type="entry name" value="SIGMA54_INTERACT_2"/>
    <property type="match status" value="1"/>
</dbReference>
<dbReference type="SMART" id="SM00382">
    <property type="entry name" value="AAA"/>
    <property type="match status" value="1"/>
</dbReference>
<dbReference type="PROSITE" id="PS51371">
    <property type="entry name" value="CBS"/>
    <property type="match status" value="2"/>
</dbReference>
<dbReference type="Pfam" id="PF00571">
    <property type="entry name" value="CBS"/>
    <property type="match status" value="2"/>
</dbReference>
<dbReference type="Pfam" id="PF25601">
    <property type="entry name" value="AAA_lid_14"/>
    <property type="match status" value="1"/>
</dbReference>
<keyword evidence="11" id="KW-1185">Reference proteome</keyword>
<dbReference type="InterPro" id="IPR003593">
    <property type="entry name" value="AAA+_ATPase"/>
</dbReference>
<dbReference type="GO" id="GO:0005524">
    <property type="term" value="F:ATP binding"/>
    <property type="evidence" value="ECO:0007669"/>
    <property type="project" value="UniProtKB-KW"/>
</dbReference>
<evidence type="ECO:0000256" key="4">
    <source>
        <dbReference type="ARBA" id="ARBA00023163"/>
    </source>
</evidence>
<dbReference type="Pfam" id="PF02954">
    <property type="entry name" value="HTH_8"/>
    <property type="match status" value="1"/>
</dbReference>
<dbReference type="InterPro" id="IPR046342">
    <property type="entry name" value="CBS_dom_sf"/>
</dbReference>
<dbReference type="InterPro" id="IPR000644">
    <property type="entry name" value="CBS_dom"/>
</dbReference>
<dbReference type="Gene3D" id="3.40.50.300">
    <property type="entry name" value="P-loop containing nucleotide triphosphate hydrolases"/>
    <property type="match status" value="1"/>
</dbReference>
<dbReference type="GO" id="GO:0006355">
    <property type="term" value="P:regulation of DNA-templated transcription"/>
    <property type="evidence" value="ECO:0007669"/>
    <property type="project" value="InterPro"/>
</dbReference>
<dbReference type="InterPro" id="IPR002197">
    <property type="entry name" value="HTH_Fis"/>
</dbReference>
<keyword evidence="4" id="KW-0804">Transcription</keyword>
<sequence>MILESYYIYAGEVMSKDFIIQKDSISLDEISSILIKSKNEEIFIVDNSNKLIGIITLKDLYEIYNSDNNVKEIKRFFYKDIVYAKPEDTLLNCRDIMLDKKIGRLPVLKDGEFVGIIRQEHIRDYLYMGIEQTGVILNYILDNIQEAICVIDSQGRVIIWNNNSEKLYGISASEIMGKYLTDYFPNAIDAKIIKTRKPVKNVFHTPKKDCHIIISSAPIYINDKFIGVVSTDRDVSEITNIQKELKKANDIVEFLEKEVSRYSDSNFGQVICKSKAMQEKIEMSKQVAKTNTSVLIIGESGTGKEVFARAIHDYSGVEGYFVPVNCSAIPTELFESEFFGYEEGAFTGAKKGGKIGLFELADNGTIFLDEIGDLPLFMQAKLLRVLQEKKIQRIGGEKLIDISARIISATNRNLERMIEKGEFREDLYYRINVIKIDIPPLRKRKEDIVLLFNHFLKNICDENNIEIPKVDSEVMDILIKYYWEGNARELKNVVEHMVVLNRRDTITKDLLPSYIKEKALNEKNIGNNTSNLDLNSSVRDLEISLIKKALEISNGNKSKAAKLLNIPRTTLHSKLNHYNID</sequence>
<dbReference type="Gene3D" id="3.10.580.10">
    <property type="entry name" value="CBS-domain"/>
    <property type="match status" value="1"/>
</dbReference>
<dbReference type="CDD" id="cd02205">
    <property type="entry name" value="CBS_pair_SF"/>
    <property type="match status" value="1"/>
</dbReference>
<dbReference type="NCBIfam" id="NF041552">
    <property type="entry name" value="TF_PrdR"/>
    <property type="match status" value="1"/>
</dbReference>
<dbReference type="PROSITE" id="PS50045">
    <property type="entry name" value="SIGMA54_INTERACT_4"/>
    <property type="match status" value="1"/>
</dbReference>
<dbReference type="CDD" id="cd00009">
    <property type="entry name" value="AAA"/>
    <property type="match status" value="1"/>
</dbReference>
<dbReference type="RefSeq" id="WP_042682996.1">
    <property type="nucleotide sequence ID" value="NZ_CABKTM010000049.1"/>
</dbReference>
<dbReference type="AlphaFoldDB" id="A0A9X2MMX3"/>
<evidence type="ECO:0000256" key="2">
    <source>
        <dbReference type="ARBA" id="ARBA00022840"/>
    </source>
</evidence>
<dbReference type="Gene3D" id="3.30.450.20">
    <property type="entry name" value="PAS domain"/>
    <property type="match status" value="1"/>
</dbReference>
<dbReference type="InterPro" id="IPR025943">
    <property type="entry name" value="Sigma_54_int_dom_ATP-bd_2"/>
</dbReference>
<evidence type="ECO:0000256" key="1">
    <source>
        <dbReference type="ARBA" id="ARBA00022741"/>
    </source>
</evidence>
<feature type="coiled-coil region" evidence="6">
    <location>
        <begin position="238"/>
        <end position="265"/>
    </location>
</feature>
<evidence type="ECO:0000313" key="11">
    <source>
        <dbReference type="Proteomes" id="UP001142078"/>
    </source>
</evidence>
<dbReference type="PRINTS" id="PR01590">
    <property type="entry name" value="HTHFIS"/>
</dbReference>
<dbReference type="SUPFAM" id="SSF54631">
    <property type="entry name" value="CBS-domain pair"/>
    <property type="match status" value="1"/>
</dbReference>
<dbReference type="SUPFAM" id="SSF52540">
    <property type="entry name" value="P-loop containing nucleoside triphosphate hydrolases"/>
    <property type="match status" value="1"/>
</dbReference>
<feature type="domain" description="PAS" evidence="8">
    <location>
        <begin position="137"/>
        <end position="178"/>
    </location>
</feature>
<dbReference type="SMART" id="SM00091">
    <property type="entry name" value="PAS"/>
    <property type="match status" value="1"/>
</dbReference>
<proteinExistence type="predicted"/>
<feature type="domain" description="CBS" evidence="9">
    <location>
        <begin position="14"/>
        <end position="72"/>
    </location>
</feature>
<keyword evidence="6" id="KW-0175">Coiled coil</keyword>
<dbReference type="EMBL" id="JANJZL010000004">
    <property type="protein sequence ID" value="MCR2043986.1"/>
    <property type="molecule type" value="Genomic_DNA"/>
</dbReference>
<dbReference type="PANTHER" id="PTHR32071:SF57">
    <property type="entry name" value="C4-DICARBOXYLATE TRANSPORT TRANSCRIPTIONAL REGULATORY PROTEIN DCTD"/>
    <property type="match status" value="1"/>
</dbReference>
<evidence type="ECO:0000259" key="8">
    <source>
        <dbReference type="PROSITE" id="PS50112"/>
    </source>
</evidence>
<dbReference type="InterPro" id="IPR013767">
    <property type="entry name" value="PAS_fold"/>
</dbReference>
<dbReference type="CDD" id="cd00130">
    <property type="entry name" value="PAS"/>
    <property type="match status" value="1"/>
</dbReference>